<evidence type="ECO:0000313" key="6">
    <source>
        <dbReference type="Proteomes" id="UP000053328"/>
    </source>
</evidence>
<gene>
    <name evidence="5" type="ORF">PV08_09329</name>
</gene>
<dbReference type="InterPro" id="IPR027377">
    <property type="entry name" value="ZAR1/RTP1-5-like_Znf-3CxxC"/>
</dbReference>
<evidence type="ECO:0000259" key="4">
    <source>
        <dbReference type="SMART" id="SM01328"/>
    </source>
</evidence>
<protein>
    <recommendedName>
        <fullName evidence="4">3CxxC-type domain-containing protein</fullName>
    </recommendedName>
</protein>
<dbReference type="GO" id="GO:0008270">
    <property type="term" value="F:zinc ion binding"/>
    <property type="evidence" value="ECO:0007669"/>
    <property type="project" value="UniProtKB-KW"/>
</dbReference>
<keyword evidence="6" id="KW-1185">Reference proteome</keyword>
<keyword evidence="2" id="KW-0863">Zinc-finger</keyword>
<evidence type="ECO:0000256" key="1">
    <source>
        <dbReference type="ARBA" id="ARBA00022723"/>
    </source>
</evidence>
<dbReference type="Pfam" id="PF13695">
    <property type="entry name" value="Zn_ribbon_3CxxC"/>
    <property type="match status" value="1"/>
</dbReference>
<dbReference type="EMBL" id="KN847498">
    <property type="protein sequence ID" value="KIW12055.1"/>
    <property type="molecule type" value="Genomic_DNA"/>
</dbReference>
<evidence type="ECO:0000313" key="5">
    <source>
        <dbReference type="EMBL" id="KIW12055.1"/>
    </source>
</evidence>
<proteinExistence type="predicted"/>
<dbReference type="GeneID" id="27336412"/>
<organism evidence="5 6">
    <name type="scientific">Exophiala spinifera</name>
    <dbReference type="NCBI Taxonomy" id="91928"/>
    <lineage>
        <taxon>Eukaryota</taxon>
        <taxon>Fungi</taxon>
        <taxon>Dikarya</taxon>
        <taxon>Ascomycota</taxon>
        <taxon>Pezizomycotina</taxon>
        <taxon>Eurotiomycetes</taxon>
        <taxon>Chaetothyriomycetidae</taxon>
        <taxon>Chaetothyriales</taxon>
        <taxon>Herpotrichiellaceae</taxon>
        <taxon>Exophiala</taxon>
    </lineage>
</organism>
<dbReference type="HOGENOM" id="CLU_089692_1_0_1"/>
<reference evidence="5 6" key="1">
    <citation type="submission" date="2015-01" db="EMBL/GenBank/DDBJ databases">
        <title>The Genome Sequence of Exophiala spinifera CBS89968.</title>
        <authorList>
            <consortium name="The Broad Institute Genomics Platform"/>
            <person name="Cuomo C."/>
            <person name="de Hoog S."/>
            <person name="Gorbushina A."/>
            <person name="Stielow B."/>
            <person name="Teixiera M."/>
            <person name="Abouelleil A."/>
            <person name="Chapman S.B."/>
            <person name="Priest M."/>
            <person name="Young S.K."/>
            <person name="Wortman J."/>
            <person name="Nusbaum C."/>
            <person name="Birren B."/>
        </authorList>
    </citation>
    <scope>NUCLEOTIDE SEQUENCE [LARGE SCALE GENOMIC DNA]</scope>
    <source>
        <strain evidence="5 6">CBS 89968</strain>
    </source>
</reference>
<sequence length="162" mass="18117">MPKRRSGRDNGGESRVLFRFPGLHKDVVKAVSGEMASPRFHGRGSNQTPNREYSTHVMGRFECKNSACSSGGWASKKIAIVIKGFPDNGYNAEVYNQRCKFCDKLGTLILDKESYVERVAYRIKRWAGVEVEHPHYGPKKGLPHESAHCEGCKRGVCRETSG</sequence>
<evidence type="ECO:0000256" key="2">
    <source>
        <dbReference type="ARBA" id="ARBA00022771"/>
    </source>
</evidence>
<accession>A0A0D2B052</accession>
<keyword evidence="1" id="KW-0479">Metal-binding</keyword>
<dbReference type="SMART" id="SM01328">
    <property type="entry name" value="zf-3CxxC"/>
    <property type="match status" value="1"/>
</dbReference>
<evidence type="ECO:0000256" key="3">
    <source>
        <dbReference type="ARBA" id="ARBA00022833"/>
    </source>
</evidence>
<dbReference type="VEuPathDB" id="FungiDB:PV08_09329"/>
<keyword evidence="3" id="KW-0862">Zinc</keyword>
<dbReference type="AlphaFoldDB" id="A0A0D2B052"/>
<dbReference type="RefSeq" id="XP_016232271.1">
    <property type="nucleotide sequence ID" value="XM_016383648.1"/>
</dbReference>
<dbReference type="Proteomes" id="UP000053328">
    <property type="component" value="Unassembled WGS sequence"/>
</dbReference>
<name>A0A0D2B052_9EURO</name>
<dbReference type="OrthoDB" id="8121437at2759"/>
<feature type="domain" description="3CxxC-type" evidence="4">
    <location>
        <begin position="56"/>
        <end position="155"/>
    </location>
</feature>